<feature type="compositionally biased region" description="Basic and acidic residues" evidence="1">
    <location>
        <begin position="158"/>
        <end position="167"/>
    </location>
</feature>
<organism evidence="2 3">
    <name type="scientific">Lentzea guizhouensis</name>
    <dbReference type="NCBI Taxonomy" id="1586287"/>
    <lineage>
        <taxon>Bacteria</taxon>
        <taxon>Bacillati</taxon>
        <taxon>Actinomycetota</taxon>
        <taxon>Actinomycetes</taxon>
        <taxon>Pseudonocardiales</taxon>
        <taxon>Pseudonocardiaceae</taxon>
        <taxon>Lentzea</taxon>
    </lineage>
</organism>
<accession>A0A1B2HWC3</accession>
<dbReference type="STRING" id="1586287.BBK82_45015"/>
<protein>
    <submittedName>
        <fullName evidence="2">Uncharacterized protein</fullName>
    </submittedName>
</protein>
<feature type="region of interest" description="Disordered" evidence="1">
    <location>
        <begin position="137"/>
        <end position="176"/>
    </location>
</feature>
<dbReference type="EMBL" id="CP016793">
    <property type="protein sequence ID" value="ANZ42036.1"/>
    <property type="molecule type" value="Genomic_DNA"/>
</dbReference>
<dbReference type="Proteomes" id="UP000093053">
    <property type="component" value="Chromosome"/>
</dbReference>
<keyword evidence="3" id="KW-1185">Reference proteome</keyword>
<gene>
    <name evidence="2" type="ORF">BBK82_45015</name>
</gene>
<proteinExistence type="predicted"/>
<evidence type="ECO:0000313" key="2">
    <source>
        <dbReference type="EMBL" id="ANZ42036.1"/>
    </source>
</evidence>
<evidence type="ECO:0000313" key="3">
    <source>
        <dbReference type="Proteomes" id="UP000093053"/>
    </source>
</evidence>
<reference evidence="2 3" key="1">
    <citation type="submission" date="2016-07" db="EMBL/GenBank/DDBJ databases">
        <title>Complete genome sequence of the Lentzea guizhouensis DHS C013.</title>
        <authorList>
            <person name="Cao C."/>
        </authorList>
    </citation>
    <scope>NUCLEOTIDE SEQUENCE [LARGE SCALE GENOMIC DNA]</scope>
    <source>
        <strain evidence="2 3">DHS C013</strain>
    </source>
</reference>
<dbReference type="AlphaFoldDB" id="A0A1B2HWC3"/>
<name>A0A1B2HWC3_9PSEU</name>
<sequence length="226" mass="25405">MFVTAVPRRSVQMQIEPRRWPGRVVPATDADVATAVESLVIRASWPDANRHWVRRTLEPWFAAGWSVDALLAAIDTRPDGTSQGRPRSRDQVAHEFLRARLRTWTADGVLADPPLRGMTLGEWFRVNRRNALLNTPRRSRALGSEGERARAASRALAHRRDPVERSREKGRRRQESLDSLLVPGVEAPTFADSWRLVAELVPVQRVCSACGHVRKEAPQPAAHRVA</sequence>
<evidence type="ECO:0000256" key="1">
    <source>
        <dbReference type="SAM" id="MobiDB-lite"/>
    </source>
</evidence>
<dbReference type="KEGG" id="led:BBK82_45015"/>